<comment type="caution">
    <text evidence="2">The sequence shown here is derived from an EMBL/GenBank/DDBJ whole genome shotgun (WGS) entry which is preliminary data.</text>
</comment>
<sequence length="290" mass="32816">MYKYFDLQLFDEAGAQAAAGESASGSMQAAPADGSNAPIAGEDEAQNNPADSKEDLDAEFEKLIKGKYKKQFGARTKNIIDNRLKNLKASEQAQQQLKQYEPLMEKLFLRYGVQNLEALSKAIDNDRTYLDDVAMQQGVSVEQLLKMRRLELDNSRYRQQQEAEQQRLQRAKIFAQWEEQAKQAQALYPDFDLQTELENETFRDLLKRGIDVRAAYQVAHFDDIQAGAVQAAVQDTKQRVTADIQARGSRPLENAAGAQAAVTHKYDFANMTKAQRDELERRALNGEKIF</sequence>
<gene>
    <name evidence="2" type="ORF">IAD32_02035</name>
</gene>
<dbReference type="EMBL" id="DVFW01000014">
    <property type="protein sequence ID" value="HIQ80048.1"/>
    <property type="molecule type" value="Genomic_DNA"/>
</dbReference>
<evidence type="ECO:0000313" key="2">
    <source>
        <dbReference type="EMBL" id="HIQ80048.1"/>
    </source>
</evidence>
<dbReference type="Proteomes" id="UP000886787">
    <property type="component" value="Unassembled WGS sequence"/>
</dbReference>
<reference evidence="2" key="1">
    <citation type="submission" date="2020-10" db="EMBL/GenBank/DDBJ databases">
        <authorList>
            <person name="Gilroy R."/>
        </authorList>
    </citation>
    <scope>NUCLEOTIDE SEQUENCE</scope>
    <source>
        <strain evidence="2">ChiSjej1B19-3389</strain>
    </source>
</reference>
<protein>
    <submittedName>
        <fullName evidence="2">Uncharacterized protein</fullName>
    </submittedName>
</protein>
<name>A0A9D1CU25_9FIRM</name>
<evidence type="ECO:0000313" key="3">
    <source>
        <dbReference type="Proteomes" id="UP000886787"/>
    </source>
</evidence>
<dbReference type="AlphaFoldDB" id="A0A9D1CU25"/>
<feature type="compositionally biased region" description="Low complexity" evidence="1">
    <location>
        <begin position="18"/>
        <end position="30"/>
    </location>
</feature>
<organism evidence="2 3">
    <name type="scientific">Candidatus Scatavimonas merdigallinarum</name>
    <dbReference type="NCBI Taxonomy" id="2840914"/>
    <lineage>
        <taxon>Bacteria</taxon>
        <taxon>Bacillati</taxon>
        <taxon>Bacillota</taxon>
        <taxon>Clostridia</taxon>
        <taxon>Eubacteriales</taxon>
        <taxon>Oscillospiraceae</taxon>
        <taxon>Oscillospiraceae incertae sedis</taxon>
        <taxon>Candidatus Scatavimonas</taxon>
    </lineage>
</organism>
<feature type="region of interest" description="Disordered" evidence="1">
    <location>
        <begin position="18"/>
        <end position="54"/>
    </location>
</feature>
<proteinExistence type="predicted"/>
<accession>A0A9D1CU25</accession>
<evidence type="ECO:0000256" key="1">
    <source>
        <dbReference type="SAM" id="MobiDB-lite"/>
    </source>
</evidence>
<reference evidence="2" key="2">
    <citation type="journal article" date="2021" name="PeerJ">
        <title>Extensive microbial diversity within the chicken gut microbiome revealed by metagenomics and culture.</title>
        <authorList>
            <person name="Gilroy R."/>
            <person name="Ravi A."/>
            <person name="Getino M."/>
            <person name="Pursley I."/>
            <person name="Horton D.L."/>
            <person name="Alikhan N.F."/>
            <person name="Baker D."/>
            <person name="Gharbi K."/>
            <person name="Hall N."/>
            <person name="Watson M."/>
            <person name="Adriaenssens E.M."/>
            <person name="Foster-Nyarko E."/>
            <person name="Jarju S."/>
            <person name="Secka A."/>
            <person name="Antonio M."/>
            <person name="Oren A."/>
            <person name="Chaudhuri R.R."/>
            <person name="La Ragione R."/>
            <person name="Hildebrand F."/>
            <person name="Pallen M.J."/>
        </authorList>
    </citation>
    <scope>NUCLEOTIDE SEQUENCE</scope>
    <source>
        <strain evidence="2">ChiSjej1B19-3389</strain>
    </source>
</reference>